<dbReference type="FunFam" id="3.40.50.1820:FF:000010">
    <property type="entry name" value="Acyl-protein thioesterase 2"/>
    <property type="match status" value="1"/>
</dbReference>
<evidence type="ECO:0000256" key="10">
    <source>
        <dbReference type="ARBA" id="ARBA00048656"/>
    </source>
</evidence>
<dbReference type="EMBL" id="SUNJ01013345">
    <property type="protein sequence ID" value="TPP57337.1"/>
    <property type="molecule type" value="Genomic_DNA"/>
</dbReference>
<comment type="caution">
    <text evidence="12">The sequence shown here is derived from an EMBL/GenBank/DDBJ whole genome shotgun (WGS) entry which is preliminary data.</text>
</comment>
<evidence type="ECO:0000256" key="2">
    <source>
        <dbReference type="ARBA" id="ARBA00006499"/>
    </source>
</evidence>
<keyword evidence="13" id="KW-1185">Reference proteome</keyword>
<dbReference type="GO" id="GO:0052689">
    <property type="term" value="F:carboxylic ester hydrolase activity"/>
    <property type="evidence" value="ECO:0007669"/>
    <property type="project" value="TreeGrafter"/>
</dbReference>
<dbReference type="Proteomes" id="UP000316759">
    <property type="component" value="Unassembled WGS sequence"/>
</dbReference>
<evidence type="ECO:0000256" key="8">
    <source>
        <dbReference type="ARBA" id="ARBA00031195"/>
    </source>
</evidence>
<dbReference type="EC" id="3.1.2.22" evidence="3"/>
<dbReference type="Gene3D" id="3.40.50.1820">
    <property type="entry name" value="alpha/beta hydrolase"/>
    <property type="match status" value="1"/>
</dbReference>
<accession>A0A504YHF7</accession>
<name>A0A504YHF7_FASGI</name>
<dbReference type="InterPro" id="IPR003140">
    <property type="entry name" value="PLipase/COase/thioEstase"/>
</dbReference>
<sequence>MGNSLTCNLDGLMSSNKLLPAVVTASRSAQTATLIFLHGLGDSGHGWAGMLKDLIPEYCKLICPHAPSTSVTLNGGMRMPAWYDIYNLQIDAKQDEKGIMEASAELDKFVAAEISNGIPAKRIVIGGFSQGGSVALYHALTSNRTYGGVIALSSWLPLHSKFISDPSLVQIAKDTAVFQGHGSSDYIVAHDMGRATHELLKGFQLNCCEFCSYDHMGHSSCEQEMDDVKAFLKRNIPAT</sequence>
<dbReference type="STRING" id="46835.A0A504YHF7"/>
<evidence type="ECO:0000256" key="5">
    <source>
        <dbReference type="ARBA" id="ARBA00022801"/>
    </source>
</evidence>
<proteinExistence type="inferred from homology"/>
<comment type="catalytic activity">
    <reaction evidence="9">
        <text>S-hexadecanoyl-L-cysteinyl-[protein] + H2O = L-cysteinyl-[protein] + hexadecanoate + H(+)</text>
        <dbReference type="Rhea" id="RHEA:19233"/>
        <dbReference type="Rhea" id="RHEA-COMP:10131"/>
        <dbReference type="Rhea" id="RHEA-COMP:11032"/>
        <dbReference type="ChEBI" id="CHEBI:7896"/>
        <dbReference type="ChEBI" id="CHEBI:15377"/>
        <dbReference type="ChEBI" id="CHEBI:15378"/>
        <dbReference type="ChEBI" id="CHEBI:29950"/>
        <dbReference type="ChEBI" id="CHEBI:74151"/>
        <dbReference type="EC" id="3.1.2.22"/>
    </reaction>
</comment>
<evidence type="ECO:0000259" key="11">
    <source>
        <dbReference type="Pfam" id="PF02230"/>
    </source>
</evidence>
<dbReference type="Pfam" id="PF02230">
    <property type="entry name" value="Abhydrolase_2"/>
    <property type="match status" value="1"/>
</dbReference>
<dbReference type="OrthoDB" id="2418081at2759"/>
<keyword evidence="7" id="KW-0443">Lipid metabolism</keyword>
<protein>
    <recommendedName>
        <fullName evidence="3">palmitoyl-protein hydrolase</fullName>
        <ecNumber evidence="3">3.1.2.22</ecNumber>
    </recommendedName>
    <alternativeName>
        <fullName evidence="8">Palmitoyl-protein hydrolase</fullName>
    </alternativeName>
</protein>
<dbReference type="PANTHER" id="PTHR10655:SF68">
    <property type="entry name" value="PALMITOYL-PROTEIN HYDROLASE"/>
    <property type="match status" value="1"/>
</dbReference>
<comment type="subcellular location">
    <subcellularLocation>
        <location evidence="1">Cytoplasm</location>
    </subcellularLocation>
</comment>
<feature type="domain" description="Phospholipase/carboxylesterase/thioesterase" evidence="11">
    <location>
        <begin position="21"/>
        <end position="235"/>
    </location>
</feature>
<comment type="similarity">
    <text evidence="2">Belongs to the AB hydrolase superfamily. AB hydrolase 2 family.</text>
</comment>
<evidence type="ECO:0000256" key="7">
    <source>
        <dbReference type="ARBA" id="ARBA00023098"/>
    </source>
</evidence>
<gene>
    <name evidence="12" type="ORF">FGIG_05013</name>
</gene>
<dbReference type="GO" id="GO:0008474">
    <property type="term" value="F:palmitoyl-(protein) hydrolase activity"/>
    <property type="evidence" value="ECO:0007669"/>
    <property type="project" value="UniProtKB-EC"/>
</dbReference>
<dbReference type="InterPro" id="IPR050565">
    <property type="entry name" value="LYPA1-2/EST-like"/>
</dbReference>
<dbReference type="GO" id="GO:0005737">
    <property type="term" value="C:cytoplasm"/>
    <property type="evidence" value="ECO:0007669"/>
    <property type="project" value="UniProtKB-SubCell"/>
</dbReference>
<organism evidence="12 13">
    <name type="scientific">Fasciola gigantica</name>
    <name type="common">Giant liver fluke</name>
    <dbReference type="NCBI Taxonomy" id="46835"/>
    <lineage>
        <taxon>Eukaryota</taxon>
        <taxon>Metazoa</taxon>
        <taxon>Spiralia</taxon>
        <taxon>Lophotrochozoa</taxon>
        <taxon>Platyhelminthes</taxon>
        <taxon>Trematoda</taxon>
        <taxon>Digenea</taxon>
        <taxon>Plagiorchiida</taxon>
        <taxon>Echinostomata</taxon>
        <taxon>Echinostomatoidea</taxon>
        <taxon>Fasciolidae</taxon>
        <taxon>Fasciola</taxon>
    </lineage>
</organism>
<evidence type="ECO:0000256" key="6">
    <source>
        <dbReference type="ARBA" id="ARBA00022832"/>
    </source>
</evidence>
<reference evidence="12 13" key="1">
    <citation type="submission" date="2019-04" db="EMBL/GenBank/DDBJ databases">
        <title>Annotation for the trematode Fasciola gigantica.</title>
        <authorList>
            <person name="Choi Y.-J."/>
        </authorList>
    </citation>
    <scope>NUCLEOTIDE SEQUENCE [LARGE SCALE GENOMIC DNA]</scope>
    <source>
        <strain evidence="12">Uganda_cow_1</strain>
    </source>
</reference>
<dbReference type="InterPro" id="IPR029058">
    <property type="entry name" value="AB_hydrolase_fold"/>
</dbReference>
<evidence type="ECO:0000256" key="4">
    <source>
        <dbReference type="ARBA" id="ARBA00022490"/>
    </source>
</evidence>
<keyword evidence="6" id="KW-0276">Fatty acid metabolism</keyword>
<dbReference type="AlphaFoldDB" id="A0A504YHF7"/>
<keyword evidence="5" id="KW-0378">Hydrolase</keyword>
<dbReference type="PANTHER" id="PTHR10655">
    <property type="entry name" value="LYSOPHOSPHOLIPASE-RELATED"/>
    <property type="match status" value="1"/>
</dbReference>
<keyword evidence="4" id="KW-0963">Cytoplasm</keyword>
<evidence type="ECO:0000256" key="9">
    <source>
        <dbReference type="ARBA" id="ARBA00047337"/>
    </source>
</evidence>
<comment type="catalytic activity">
    <reaction evidence="10">
        <text>1-hexadecanoyl-sn-glycero-3-phosphocholine + H2O = sn-glycerol 3-phosphocholine + hexadecanoate + H(+)</text>
        <dbReference type="Rhea" id="RHEA:40435"/>
        <dbReference type="ChEBI" id="CHEBI:7896"/>
        <dbReference type="ChEBI" id="CHEBI:15377"/>
        <dbReference type="ChEBI" id="CHEBI:15378"/>
        <dbReference type="ChEBI" id="CHEBI:16870"/>
        <dbReference type="ChEBI" id="CHEBI:72998"/>
    </reaction>
    <physiologicalReaction direction="left-to-right" evidence="10">
        <dbReference type="Rhea" id="RHEA:40436"/>
    </physiologicalReaction>
</comment>
<evidence type="ECO:0000256" key="3">
    <source>
        <dbReference type="ARBA" id="ARBA00012423"/>
    </source>
</evidence>
<evidence type="ECO:0000256" key="1">
    <source>
        <dbReference type="ARBA" id="ARBA00004496"/>
    </source>
</evidence>
<evidence type="ECO:0000313" key="13">
    <source>
        <dbReference type="Proteomes" id="UP000316759"/>
    </source>
</evidence>
<dbReference type="GO" id="GO:0006631">
    <property type="term" value="P:fatty acid metabolic process"/>
    <property type="evidence" value="ECO:0007669"/>
    <property type="project" value="UniProtKB-KW"/>
</dbReference>
<dbReference type="SUPFAM" id="SSF53474">
    <property type="entry name" value="alpha/beta-Hydrolases"/>
    <property type="match status" value="1"/>
</dbReference>
<evidence type="ECO:0000313" key="12">
    <source>
        <dbReference type="EMBL" id="TPP57337.1"/>
    </source>
</evidence>